<dbReference type="EMBL" id="BAAAHD010000056">
    <property type="protein sequence ID" value="GAA0582748.1"/>
    <property type="molecule type" value="Genomic_DNA"/>
</dbReference>
<name>A0A7W7I7W8_9ACTN</name>
<gene>
    <name evidence="2" type="ORF">F4557_000513</name>
    <name evidence="1" type="ORF">GCM10009546_51400</name>
</gene>
<evidence type="ECO:0000313" key="1">
    <source>
        <dbReference type="EMBL" id="GAA0582748.1"/>
    </source>
</evidence>
<accession>A0A7W7I7W8</accession>
<dbReference type="Gene3D" id="1.25.40.10">
    <property type="entry name" value="Tetratricopeptide repeat domain"/>
    <property type="match status" value="1"/>
</dbReference>
<keyword evidence="4" id="KW-1185">Reference proteome</keyword>
<dbReference type="EMBL" id="JACHMV010000001">
    <property type="protein sequence ID" value="MBB4772095.1"/>
    <property type="molecule type" value="Genomic_DNA"/>
</dbReference>
<dbReference type="Proteomes" id="UP000549343">
    <property type="component" value="Unassembled WGS sequence"/>
</dbReference>
<proteinExistence type="predicted"/>
<dbReference type="SUPFAM" id="SSF48452">
    <property type="entry name" value="TPR-like"/>
    <property type="match status" value="1"/>
</dbReference>
<comment type="caution">
    <text evidence="2">The sequence shown here is derived from an EMBL/GenBank/DDBJ whole genome shotgun (WGS) entry which is preliminary data.</text>
</comment>
<protein>
    <submittedName>
        <fullName evidence="2">Flp pilus assembly protein TadD</fullName>
    </submittedName>
</protein>
<evidence type="ECO:0000313" key="2">
    <source>
        <dbReference type="EMBL" id="MBB4772095.1"/>
    </source>
</evidence>
<dbReference type="Proteomes" id="UP001501427">
    <property type="component" value="Unassembled WGS sequence"/>
</dbReference>
<reference evidence="1" key="3">
    <citation type="submission" date="2023-12" db="EMBL/GenBank/DDBJ databases">
        <authorList>
            <person name="Sun Q."/>
            <person name="Inoue M."/>
        </authorList>
    </citation>
    <scope>NUCLEOTIDE SEQUENCE</scope>
    <source>
        <strain evidence="1">JCM 10667</strain>
    </source>
</reference>
<dbReference type="Pfam" id="PF13424">
    <property type="entry name" value="TPR_12"/>
    <property type="match status" value="1"/>
</dbReference>
<sequence length="106" mass="11553">MTRPNGPTWHRLLPRIDALAEHTDPDTATDTATTSLLLDRLASFLQGQGALAHAIGYFEGALSGSQRLHGPDHPDTLTSRNNLAYALESAGDLNRAISLHEQRWPT</sequence>
<dbReference type="InterPro" id="IPR011990">
    <property type="entry name" value="TPR-like_helical_dom_sf"/>
</dbReference>
<reference evidence="1 4" key="1">
    <citation type="journal article" date="2019" name="Int. J. Syst. Evol. Microbiol.">
        <title>The Global Catalogue of Microorganisms (GCM) 10K type strain sequencing project: providing services to taxonomists for standard genome sequencing and annotation.</title>
        <authorList>
            <consortium name="The Broad Institute Genomics Platform"/>
            <consortium name="The Broad Institute Genome Sequencing Center for Infectious Disease"/>
            <person name="Wu L."/>
            <person name="Ma J."/>
        </authorList>
    </citation>
    <scope>NUCLEOTIDE SEQUENCE [LARGE SCALE GENOMIC DNA]</scope>
    <source>
        <strain evidence="1 4">JCM 10667</strain>
    </source>
</reference>
<organism evidence="2 3">
    <name type="scientific">Actinomadura livida</name>
    <dbReference type="NCBI Taxonomy" id="79909"/>
    <lineage>
        <taxon>Bacteria</taxon>
        <taxon>Bacillati</taxon>
        <taxon>Actinomycetota</taxon>
        <taxon>Actinomycetes</taxon>
        <taxon>Streptosporangiales</taxon>
        <taxon>Thermomonosporaceae</taxon>
        <taxon>Actinomadura</taxon>
    </lineage>
</organism>
<dbReference type="RefSeq" id="WP_189241281.1">
    <property type="nucleotide sequence ID" value="NZ_BAAAHD010000056.1"/>
</dbReference>
<reference evidence="2 3" key="2">
    <citation type="submission" date="2020-08" db="EMBL/GenBank/DDBJ databases">
        <title>Sequencing the genomes of 1000 actinobacteria strains.</title>
        <authorList>
            <person name="Klenk H.-P."/>
        </authorList>
    </citation>
    <scope>NUCLEOTIDE SEQUENCE [LARGE SCALE GENOMIC DNA]</scope>
    <source>
        <strain evidence="2 3">DSM 44772</strain>
    </source>
</reference>
<evidence type="ECO:0000313" key="3">
    <source>
        <dbReference type="Proteomes" id="UP000549343"/>
    </source>
</evidence>
<evidence type="ECO:0000313" key="4">
    <source>
        <dbReference type="Proteomes" id="UP001501427"/>
    </source>
</evidence>
<dbReference type="AlphaFoldDB" id="A0A7W7I7W8"/>